<keyword evidence="2" id="KW-1185">Reference proteome</keyword>
<evidence type="ECO:0000313" key="1">
    <source>
        <dbReference type="EMBL" id="GAA5210611.1"/>
    </source>
</evidence>
<gene>
    <name evidence="1" type="ORF">GCM10023323_38920</name>
</gene>
<proteinExistence type="predicted"/>
<sequence>MTALNLGTALGNVLPEERLATAAHWTAKSLDVVRAFDDRALTATALRMHGNELRKAGLLGAAVGRLSQAAATAPGTEQRAAVLPLLARAAGALGKAMLFDHAVREAHQLLDTVEYTSIVNPSALYEIHLRGLISTGRTRDAIRHAEAAPPAPPIAVAPQWRVIALITTGRVRLLAGDSRGATQLLAAAVREALAQRLPHQLQRVQRTIVGRLPDIHDAATRALAQLRTEIAA</sequence>
<evidence type="ECO:0008006" key="3">
    <source>
        <dbReference type="Google" id="ProtNLM"/>
    </source>
</evidence>
<dbReference type="EMBL" id="BAABJR010000009">
    <property type="protein sequence ID" value="GAA5210611.1"/>
    <property type="molecule type" value="Genomic_DNA"/>
</dbReference>
<accession>A0ABP9T7K8</accession>
<name>A0ABP9T7K8_9ACTN</name>
<dbReference type="Proteomes" id="UP001499878">
    <property type="component" value="Unassembled WGS sequence"/>
</dbReference>
<dbReference type="RefSeq" id="WP_345632045.1">
    <property type="nucleotide sequence ID" value="NZ_BAABJR010000009.1"/>
</dbReference>
<evidence type="ECO:0000313" key="2">
    <source>
        <dbReference type="Proteomes" id="UP001499878"/>
    </source>
</evidence>
<comment type="caution">
    <text evidence="1">The sequence shown here is derived from an EMBL/GenBank/DDBJ whole genome shotgun (WGS) entry which is preliminary data.</text>
</comment>
<organism evidence="1 2">
    <name type="scientific">Streptomyces thinghirensis</name>
    <dbReference type="NCBI Taxonomy" id="551547"/>
    <lineage>
        <taxon>Bacteria</taxon>
        <taxon>Bacillati</taxon>
        <taxon>Actinomycetota</taxon>
        <taxon>Actinomycetes</taxon>
        <taxon>Kitasatosporales</taxon>
        <taxon>Streptomycetaceae</taxon>
        <taxon>Streptomyces</taxon>
    </lineage>
</organism>
<reference evidence="2" key="1">
    <citation type="journal article" date="2019" name="Int. J. Syst. Evol. Microbiol.">
        <title>The Global Catalogue of Microorganisms (GCM) 10K type strain sequencing project: providing services to taxonomists for standard genome sequencing and annotation.</title>
        <authorList>
            <consortium name="The Broad Institute Genomics Platform"/>
            <consortium name="The Broad Institute Genome Sequencing Center for Infectious Disease"/>
            <person name="Wu L."/>
            <person name="Ma J."/>
        </authorList>
    </citation>
    <scope>NUCLEOTIDE SEQUENCE [LARGE SCALE GENOMIC DNA]</scope>
    <source>
        <strain evidence="2">JCM 18306</strain>
    </source>
</reference>
<protein>
    <recommendedName>
        <fullName evidence="3">Transcriptional regulator</fullName>
    </recommendedName>
</protein>